<dbReference type="AlphaFoldDB" id="A0ABD2YU13"/>
<feature type="compositionally biased region" description="Basic and acidic residues" evidence="1">
    <location>
        <begin position="1"/>
        <end position="22"/>
    </location>
</feature>
<protein>
    <submittedName>
        <fullName evidence="2">Uncharacterized protein</fullName>
    </submittedName>
</protein>
<feature type="region of interest" description="Disordered" evidence="1">
    <location>
        <begin position="1"/>
        <end position="26"/>
    </location>
</feature>
<organism evidence="2 3">
    <name type="scientific">Cinchona calisaya</name>
    <dbReference type="NCBI Taxonomy" id="153742"/>
    <lineage>
        <taxon>Eukaryota</taxon>
        <taxon>Viridiplantae</taxon>
        <taxon>Streptophyta</taxon>
        <taxon>Embryophyta</taxon>
        <taxon>Tracheophyta</taxon>
        <taxon>Spermatophyta</taxon>
        <taxon>Magnoliopsida</taxon>
        <taxon>eudicotyledons</taxon>
        <taxon>Gunneridae</taxon>
        <taxon>Pentapetalae</taxon>
        <taxon>asterids</taxon>
        <taxon>lamiids</taxon>
        <taxon>Gentianales</taxon>
        <taxon>Rubiaceae</taxon>
        <taxon>Cinchonoideae</taxon>
        <taxon>Cinchoneae</taxon>
        <taxon>Cinchona</taxon>
    </lineage>
</organism>
<dbReference type="Proteomes" id="UP001630127">
    <property type="component" value="Unassembled WGS sequence"/>
</dbReference>
<reference evidence="2 3" key="1">
    <citation type="submission" date="2024-11" db="EMBL/GenBank/DDBJ databases">
        <title>A near-complete genome assembly of Cinchona calisaya.</title>
        <authorList>
            <person name="Lian D.C."/>
            <person name="Zhao X.W."/>
            <person name="Wei L."/>
        </authorList>
    </citation>
    <scope>NUCLEOTIDE SEQUENCE [LARGE SCALE GENOMIC DNA]</scope>
    <source>
        <tissue evidence="2">Nenye</tissue>
    </source>
</reference>
<proteinExistence type="predicted"/>
<dbReference type="EMBL" id="JBJUIK010000012">
    <property type="protein sequence ID" value="KAL3510361.1"/>
    <property type="molecule type" value="Genomic_DNA"/>
</dbReference>
<name>A0ABD2YU13_9GENT</name>
<keyword evidence="3" id="KW-1185">Reference proteome</keyword>
<accession>A0ABD2YU13</accession>
<comment type="caution">
    <text evidence="2">The sequence shown here is derived from an EMBL/GenBank/DDBJ whole genome shotgun (WGS) entry which is preliminary data.</text>
</comment>
<evidence type="ECO:0000256" key="1">
    <source>
        <dbReference type="SAM" id="MobiDB-lite"/>
    </source>
</evidence>
<sequence>MDKSKESAEDKGSVTGEGRKVELQISEGTKGYSSGVGIFQVSKSPKDHVGEKRLVAPNLVLNGNTSNSEEVCLGEELVADMPFNEYCNVMVNPDSKDKPQGSQELLNGIQVDQLENEIARLQLKKKGKRMAKSLTVSRRKPLSDISNQMQVEEVNSKRKLWLRKEDSETKDNHNDCAKKIKGMEK</sequence>
<gene>
    <name evidence="2" type="ORF">ACH5RR_029762</name>
</gene>
<feature type="region of interest" description="Disordered" evidence="1">
    <location>
        <begin position="164"/>
        <end position="185"/>
    </location>
</feature>
<evidence type="ECO:0000313" key="2">
    <source>
        <dbReference type="EMBL" id="KAL3510361.1"/>
    </source>
</evidence>
<evidence type="ECO:0000313" key="3">
    <source>
        <dbReference type="Proteomes" id="UP001630127"/>
    </source>
</evidence>